<reference evidence="4" key="1">
    <citation type="submission" date="2025-08" db="UniProtKB">
        <authorList>
            <consortium name="Ensembl"/>
        </authorList>
    </citation>
    <scope>IDENTIFICATION</scope>
</reference>
<dbReference type="PANTHER" id="PTHR17384">
    <property type="entry name" value="P-SELECTIN GLYCOPROTEIN LIGAND-1"/>
    <property type="match status" value="1"/>
</dbReference>
<proteinExistence type="predicted"/>
<protein>
    <submittedName>
        <fullName evidence="4">Selectin P ligand</fullName>
    </submittedName>
</protein>
<keyword evidence="5" id="KW-1185">Reference proteome</keyword>
<accession>A0A3B3TC62</accession>
<dbReference type="CTD" id="6404"/>
<evidence type="ECO:0000313" key="5">
    <source>
        <dbReference type="Proteomes" id="UP000261540"/>
    </source>
</evidence>
<dbReference type="Proteomes" id="UP000261540">
    <property type="component" value="Unplaced"/>
</dbReference>
<dbReference type="GeneTree" id="ENSGT01030000234989"/>
<dbReference type="InterPro" id="IPR026195">
    <property type="entry name" value="PSGL-1"/>
</dbReference>
<evidence type="ECO:0000256" key="1">
    <source>
        <dbReference type="SAM" id="MobiDB-lite"/>
    </source>
</evidence>
<feature type="signal peptide" evidence="3">
    <location>
        <begin position="1"/>
        <end position="21"/>
    </location>
</feature>
<keyword evidence="3" id="KW-0732">Signal</keyword>
<keyword evidence="2" id="KW-0472">Membrane</keyword>
<feature type="transmembrane region" description="Helical" evidence="2">
    <location>
        <begin position="285"/>
        <end position="307"/>
    </location>
</feature>
<dbReference type="OrthoDB" id="8927116at2759"/>
<evidence type="ECO:0000313" key="4">
    <source>
        <dbReference type="Ensembl" id="ENSPKIP00000040354.1"/>
    </source>
</evidence>
<feature type="region of interest" description="Disordered" evidence="1">
    <location>
        <begin position="121"/>
        <end position="155"/>
    </location>
</feature>
<keyword evidence="2" id="KW-0812">Transmembrane</keyword>
<keyword evidence="2" id="KW-1133">Transmembrane helix</keyword>
<dbReference type="PANTHER" id="PTHR17384:SF7">
    <property type="entry name" value="P-SELECTIN GLYCOPROTEIN LIGAND 1"/>
    <property type="match status" value="1"/>
</dbReference>
<organism evidence="4 5">
    <name type="scientific">Paramormyrops kingsleyae</name>
    <dbReference type="NCBI Taxonomy" id="1676925"/>
    <lineage>
        <taxon>Eukaryota</taxon>
        <taxon>Metazoa</taxon>
        <taxon>Chordata</taxon>
        <taxon>Craniata</taxon>
        <taxon>Vertebrata</taxon>
        <taxon>Euteleostomi</taxon>
        <taxon>Actinopterygii</taxon>
        <taxon>Neopterygii</taxon>
        <taxon>Teleostei</taxon>
        <taxon>Osteoglossocephala</taxon>
        <taxon>Osteoglossomorpha</taxon>
        <taxon>Osteoglossiformes</taxon>
        <taxon>Mormyridae</taxon>
        <taxon>Paramormyrops</taxon>
    </lineage>
</organism>
<dbReference type="GO" id="GO:0005886">
    <property type="term" value="C:plasma membrane"/>
    <property type="evidence" value="ECO:0007669"/>
    <property type="project" value="TreeGrafter"/>
</dbReference>
<feature type="chain" id="PRO_5017304321" evidence="3">
    <location>
        <begin position="22"/>
        <end position="377"/>
    </location>
</feature>
<name>A0A3B3TC62_9TELE</name>
<evidence type="ECO:0000256" key="3">
    <source>
        <dbReference type="SAM" id="SignalP"/>
    </source>
</evidence>
<feature type="region of interest" description="Disordered" evidence="1">
    <location>
        <begin position="172"/>
        <end position="271"/>
    </location>
</feature>
<feature type="compositionally biased region" description="Low complexity" evidence="1">
    <location>
        <begin position="172"/>
        <end position="210"/>
    </location>
</feature>
<sequence>MAPWAFSLMLWAAVMFPQALLQEANGTLSPDMQAPTTLSGMQEASSIGALAVGGSTMAPILHETEAASILPLIGGTQEPIKIEVTDQGGTTSQPANDFQSATNHQLLLALTSKAALASSSSVNNTSTHAPSNITYSHSTPTLSTHSMSNSTSGLPGSTPTLLNLIHSISSSIAASPHSTPPLSDTTHSASQSSTGLSASTSVTSNSTAASLHKRKGSSDSTQASVISTSKPTDSTNSSMGAVVPKKPLTTASATTRSSTIHHEGNNASGGSNCLSRKDGLVSQCLIAIASLAAVATFFMVCTIFLCTKLSAQKHRYRMSMNQGTEMMCISSLLPDGDVAHAKLRYPKSNGALIPSVDESEGDDLTLHSFLPENERTA</sequence>
<feature type="compositionally biased region" description="Low complexity" evidence="1">
    <location>
        <begin position="249"/>
        <end position="258"/>
    </location>
</feature>
<dbReference type="STRING" id="1676925.ENSPKIP00000040354"/>
<dbReference type="KEGG" id="pki:111842078"/>
<dbReference type="AlphaFoldDB" id="A0A3B3TC62"/>
<feature type="compositionally biased region" description="Polar residues" evidence="1">
    <location>
        <begin position="218"/>
        <end position="239"/>
    </location>
</feature>
<dbReference type="GO" id="GO:0050901">
    <property type="term" value="P:leukocyte tethering or rolling"/>
    <property type="evidence" value="ECO:0007669"/>
    <property type="project" value="TreeGrafter"/>
</dbReference>
<dbReference type="Ensembl" id="ENSPKIT00000021373.1">
    <property type="protein sequence ID" value="ENSPKIP00000040354.1"/>
    <property type="gene ID" value="ENSPKIG00000017354.1"/>
</dbReference>
<reference evidence="4" key="2">
    <citation type="submission" date="2025-09" db="UniProtKB">
        <authorList>
            <consortium name="Ensembl"/>
        </authorList>
    </citation>
    <scope>IDENTIFICATION</scope>
</reference>
<evidence type="ECO:0000256" key="2">
    <source>
        <dbReference type="SAM" id="Phobius"/>
    </source>
</evidence>
<feature type="compositionally biased region" description="Polar residues" evidence="1">
    <location>
        <begin position="122"/>
        <end position="155"/>
    </location>
</feature>